<feature type="chain" id="PRO_5015603687" evidence="1">
    <location>
        <begin position="23"/>
        <end position="510"/>
    </location>
</feature>
<gene>
    <name evidence="2" type="ORF">CLV74_10132</name>
</gene>
<comment type="caution">
    <text evidence="2">The sequence shown here is derived from an EMBL/GenBank/DDBJ whole genome shotgun (WGS) entry which is preliminary data.</text>
</comment>
<protein>
    <submittedName>
        <fullName evidence="2">Uncharacterized protein DUF2125</fullName>
    </submittedName>
</protein>
<evidence type="ECO:0000313" key="3">
    <source>
        <dbReference type="Proteomes" id="UP000238392"/>
    </source>
</evidence>
<evidence type="ECO:0000313" key="2">
    <source>
        <dbReference type="EMBL" id="PRY93903.1"/>
    </source>
</evidence>
<proteinExistence type="predicted"/>
<dbReference type="EMBL" id="PVTQ01000001">
    <property type="protein sequence ID" value="PRY93903.1"/>
    <property type="molecule type" value="Genomic_DNA"/>
</dbReference>
<name>A0A2T0X4M8_9RHOB</name>
<evidence type="ECO:0000256" key="1">
    <source>
        <dbReference type="SAM" id="SignalP"/>
    </source>
</evidence>
<accession>A0A2T0X4M8</accession>
<dbReference type="RefSeq" id="WP_106262195.1">
    <property type="nucleotide sequence ID" value="NZ_PVTQ01000001.1"/>
</dbReference>
<dbReference type="Pfam" id="PF09898">
    <property type="entry name" value="DUF2125"/>
    <property type="match status" value="1"/>
</dbReference>
<dbReference type="AlphaFoldDB" id="A0A2T0X4M8"/>
<dbReference type="Proteomes" id="UP000238392">
    <property type="component" value="Unassembled WGS sequence"/>
</dbReference>
<keyword evidence="3" id="KW-1185">Reference proteome</keyword>
<dbReference type="OrthoDB" id="7791409at2"/>
<dbReference type="InterPro" id="IPR018666">
    <property type="entry name" value="DUF2125"/>
</dbReference>
<keyword evidence="1" id="KW-0732">Signal</keyword>
<feature type="signal peptide" evidence="1">
    <location>
        <begin position="1"/>
        <end position="22"/>
    </location>
</feature>
<organism evidence="2 3">
    <name type="scientific">Donghicola tyrosinivorans</name>
    <dbReference type="NCBI Taxonomy" id="1652492"/>
    <lineage>
        <taxon>Bacteria</taxon>
        <taxon>Pseudomonadati</taxon>
        <taxon>Pseudomonadota</taxon>
        <taxon>Alphaproteobacteria</taxon>
        <taxon>Rhodobacterales</taxon>
        <taxon>Roseobacteraceae</taxon>
        <taxon>Donghicola</taxon>
    </lineage>
</organism>
<sequence>MIPRFLTTTAIAAVTFSSAAWADVTPQDLWADWQEQLSATYDSYTIGDETLDGDTLVLSDLVVVMQDDSSTLSIEVPQITMRANGNGTVTITTAEEYLGHIIATFEEEGQRSETDIDFFVRQNGLSMLASGDPSEITYDYTAAAVSVGLLDVKLPEAEQGVTAAFDMTMSNLEGTSTSKIDGDMVEITSKVITGATNITANFAEEGTGNALAFNGTVASLTYDGNQRMALAPASSGDLYNMVANGGEAHAKTTIGAATYTFDVKGEDAGVVTIETAGSADVVDVDAGGFRIGTNTYDPVIRAQFAPFPLPLEFVAKGFDFNLAMPVLPAEEEQDFTLGFGLRDFTMPDVLWSMFDPGAALPRDPATIAIGLKGTGTMMEPVFDQAYLENIETNFDPENPPAEMNSLTLTELLIKAAGAQITGEGAFTFDNSDTTTFDGMPRPSGEISLRGEGLNALLEKLVQIGLVPQEQLMGARMMMGMFTVVEGEDILRSTLQVNDEGQVRANGQRIR</sequence>
<reference evidence="2 3" key="1">
    <citation type="submission" date="2018-03" db="EMBL/GenBank/DDBJ databases">
        <title>Genomic Encyclopedia of Archaeal and Bacterial Type Strains, Phase II (KMG-II): from individual species to whole genera.</title>
        <authorList>
            <person name="Goeker M."/>
        </authorList>
    </citation>
    <scope>NUCLEOTIDE SEQUENCE [LARGE SCALE GENOMIC DNA]</scope>
    <source>
        <strain evidence="2 3">DSM 100212</strain>
    </source>
</reference>